<evidence type="ECO:0000313" key="2">
    <source>
        <dbReference type="EMBL" id="OGY79026.1"/>
    </source>
</evidence>
<comment type="caution">
    <text evidence="2">The sequence shown here is derived from an EMBL/GenBank/DDBJ whole genome shotgun (WGS) entry which is preliminary data.</text>
</comment>
<evidence type="ECO:0000256" key="1">
    <source>
        <dbReference type="SAM" id="Phobius"/>
    </source>
</evidence>
<evidence type="ECO:0008006" key="4">
    <source>
        <dbReference type="Google" id="ProtNLM"/>
    </source>
</evidence>
<dbReference type="STRING" id="1798540.A3B74_04035"/>
<dbReference type="EMBL" id="MHKB01000011">
    <property type="protein sequence ID" value="OGY79026.1"/>
    <property type="molecule type" value="Genomic_DNA"/>
</dbReference>
<reference evidence="2 3" key="1">
    <citation type="journal article" date="2016" name="Nat. Commun.">
        <title>Thousands of microbial genomes shed light on interconnected biogeochemical processes in an aquifer system.</title>
        <authorList>
            <person name="Anantharaman K."/>
            <person name="Brown C.T."/>
            <person name="Hug L.A."/>
            <person name="Sharon I."/>
            <person name="Castelle C.J."/>
            <person name="Probst A.J."/>
            <person name="Thomas B.C."/>
            <person name="Singh A."/>
            <person name="Wilkins M.J."/>
            <person name="Karaoz U."/>
            <person name="Brodie E.L."/>
            <person name="Williams K.H."/>
            <person name="Hubbard S.S."/>
            <person name="Banfield J.F."/>
        </authorList>
    </citation>
    <scope>NUCLEOTIDE SEQUENCE [LARGE SCALE GENOMIC DNA]</scope>
</reference>
<keyword evidence="1" id="KW-0472">Membrane</keyword>
<name>A0A1G2ARA3_9BACT</name>
<evidence type="ECO:0000313" key="3">
    <source>
        <dbReference type="Proteomes" id="UP000177165"/>
    </source>
</evidence>
<feature type="transmembrane region" description="Helical" evidence="1">
    <location>
        <begin position="6"/>
        <end position="31"/>
    </location>
</feature>
<proteinExistence type="predicted"/>
<dbReference type="Proteomes" id="UP000177165">
    <property type="component" value="Unassembled WGS sequence"/>
</dbReference>
<dbReference type="AlphaFoldDB" id="A0A1G2ARA3"/>
<gene>
    <name evidence="2" type="ORF">A3B74_04035</name>
</gene>
<sequence length="98" mass="11426">MLTSLDFLYIIIAVCILILTIFLVWVLYYVAQLLRQGHDIMMQVRKTVSEIEQSIDAIHQRISQSTHSLVSVVQECASMLRFIQEFRARKGRSKRAQK</sequence>
<organism evidence="2 3">
    <name type="scientific">Candidatus Kerfeldbacteria bacterium RIFCSPHIGHO2_02_FULL_42_14</name>
    <dbReference type="NCBI Taxonomy" id="1798540"/>
    <lineage>
        <taxon>Bacteria</taxon>
        <taxon>Candidatus Kerfeldiibacteriota</taxon>
    </lineage>
</organism>
<keyword evidence="1" id="KW-0812">Transmembrane</keyword>
<keyword evidence="1" id="KW-1133">Transmembrane helix</keyword>
<accession>A0A1G2ARA3</accession>
<protein>
    <recommendedName>
        <fullName evidence="4">DUF948 domain-containing protein</fullName>
    </recommendedName>
</protein>